<dbReference type="PANTHER" id="PTHR43798">
    <property type="entry name" value="MONOACYLGLYCEROL LIPASE"/>
    <property type="match status" value="1"/>
</dbReference>
<dbReference type="PANTHER" id="PTHR43798:SF33">
    <property type="entry name" value="HYDROLASE, PUTATIVE (AFU_ORTHOLOGUE AFUA_2G14860)-RELATED"/>
    <property type="match status" value="1"/>
</dbReference>
<dbReference type="PRINTS" id="PR00793">
    <property type="entry name" value="PROAMNOPTASE"/>
</dbReference>
<dbReference type="PRINTS" id="PR00111">
    <property type="entry name" value="ABHYDROLASE"/>
</dbReference>
<dbReference type="SUPFAM" id="SSF53474">
    <property type="entry name" value="alpha/beta-Hydrolases"/>
    <property type="match status" value="1"/>
</dbReference>
<dbReference type="RefSeq" id="WP_212919312.1">
    <property type="nucleotide sequence ID" value="NZ_BORP01000001.1"/>
</dbReference>
<evidence type="ECO:0000256" key="2">
    <source>
        <dbReference type="ARBA" id="ARBA00022801"/>
    </source>
</evidence>
<keyword evidence="5" id="KW-1185">Reference proteome</keyword>
<gene>
    <name evidence="4" type="primary">pip_1</name>
    <name evidence="4" type="ORF">J43TS3_04060</name>
</gene>
<accession>A0A920C4M6</accession>
<dbReference type="InterPro" id="IPR000073">
    <property type="entry name" value="AB_hydrolase_1"/>
</dbReference>
<evidence type="ECO:0000313" key="5">
    <source>
        <dbReference type="Proteomes" id="UP000676917"/>
    </source>
</evidence>
<dbReference type="GO" id="GO:0006508">
    <property type="term" value="P:proteolysis"/>
    <property type="evidence" value="ECO:0007669"/>
    <property type="project" value="InterPro"/>
</dbReference>
<comment type="similarity">
    <text evidence="1">Belongs to the peptidase S33 family.</text>
</comment>
<dbReference type="InterPro" id="IPR050266">
    <property type="entry name" value="AB_hydrolase_sf"/>
</dbReference>
<name>A0A920C4M6_9BACI</name>
<sequence>MSTAQYKRINGQKIFVQMIGEGEAIVFLHGGPGSEHRFFLPYILPLSKKFRLVLYDQRGCGRSERDPNNQYTMREEVETLEELRKELNLKKMNLFGESWGSILALLYATTYPEKVKKLFLTATIGINAAGLKSFERELLKKISIKDKVKLVHVERKMNKGTASVEDVLQILDPYYVFAKSSIENKAQTMMNQTVNHFIGEDISNNYDLTTELDKLKEIPILIAQGSHDILPPRKIKKLLTNFLSHAELHEVHNCGHWTFMEKPNEINRLVEDFFN</sequence>
<dbReference type="GO" id="GO:0004177">
    <property type="term" value="F:aminopeptidase activity"/>
    <property type="evidence" value="ECO:0007669"/>
    <property type="project" value="UniProtKB-EC"/>
</dbReference>
<dbReference type="Proteomes" id="UP000676917">
    <property type="component" value="Unassembled WGS sequence"/>
</dbReference>
<reference evidence="4" key="1">
    <citation type="submission" date="2021-03" db="EMBL/GenBank/DDBJ databases">
        <title>Antimicrobial resistance genes in bacteria isolated from Japanese honey, and their potential for conferring macrolide and lincosamide resistance in the American foulbrood pathogen Paenibacillus larvae.</title>
        <authorList>
            <person name="Okamoto M."/>
            <person name="Kumagai M."/>
            <person name="Kanamori H."/>
            <person name="Takamatsu D."/>
        </authorList>
    </citation>
    <scope>NUCLEOTIDE SEQUENCE</scope>
    <source>
        <strain evidence="4">J43TS3</strain>
    </source>
</reference>
<protein>
    <submittedName>
        <fullName evidence="4">Proline iminopeptidase</fullName>
    </submittedName>
</protein>
<feature type="domain" description="AB hydrolase-1" evidence="3">
    <location>
        <begin position="24"/>
        <end position="263"/>
    </location>
</feature>
<dbReference type="Gene3D" id="3.40.50.1820">
    <property type="entry name" value="alpha/beta hydrolase"/>
    <property type="match status" value="1"/>
</dbReference>
<evidence type="ECO:0000313" key="4">
    <source>
        <dbReference type="EMBL" id="GIO25795.1"/>
    </source>
</evidence>
<dbReference type="InterPro" id="IPR002410">
    <property type="entry name" value="Peptidase_S33"/>
</dbReference>
<dbReference type="GO" id="GO:0016020">
    <property type="term" value="C:membrane"/>
    <property type="evidence" value="ECO:0007669"/>
    <property type="project" value="TreeGrafter"/>
</dbReference>
<dbReference type="InterPro" id="IPR029058">
    <property type="entry name" value="AB_hydrolase_fold"/>
</dbReference>
<keyword evidence="2" id="KW-0378">Hydrolase</keyword>
<evidence type="ECO:0000259" key="3">
    <source>
        <dbReference type="Pfam" id="PF00561"/>
    </source>
</evidence>
<dbReference type="EMBL" id="BORP01000001">
    <property type="protein sequence ID" value="GIO25795.1"/>
    <property type="molecule type" value="Genomic_DNA"/>
</dbReference>
<evidence type="ECO:0000256" key="1">
    <source>
        <dbReference type="ARBA" id="ARBA00010088"/>
    </source>
</evidence>
<comment type="caution">
    <text evidence="4">The sequence shown here is derived from an EMBL/GenBank/DDBJ whole genome shotgun (WGS) entry which is preliminary data.</text>
</comment>
<proteinExistence type="inferred from homology"/>
<dbReference type="AlphaFoldDB" id="A0A920C4M6"/>
<organism evidence="4 5">
    <name type="scientific">Ornithinibacillus bavariensis</name>
    <dbReference type="NCBI Taxonomy" id="545502"/>
    <lineage>
        <taxon>Bacteria</taxon>
        <taxon>Bacillati</taxon>
        <taxon>Bacillota</taxon>
        <taxon>Bacilli</taxon>
        <taxon>Bacillales</taxon>
        <taxon>Bacillaceae</taxon>
        <taxon>Ornithinibacillus</taxon>
    </lineage>
</organism>
<dbReference type="Pfam" id="PF00561">
    <property type="entry name" value="Abhydrolase_1"/>
    <property type="match status" value="1"/>
</dbReference>